<dbReference type="GO" id="GO:0016020">
    <property type="term" value="C:membrane"/>
    <property type="evidence" value="ECO:0007669"/>
    <property type="project" value="InterPro"/>
</dbReference>
<dbReference type="GO" id="GO:0007030">
    <property type="term" value="P:Golgi organization"/>
    <property type="evidence" value="ECO:0007669"/>
    <property type="project" value="InterPro"/>
</dbReference>
<sequence>MEGKRMFFGSKIPASLMSVLMPEGPKPLLPPPKNSGLHVFSFLANFVLREVLSAIQKGKPGALSPGRPPEFLKNYKASPNFLAYLEGLCPSRFAISKSREEAVYMEFMKQWNTGVYFTFRILNCIFITDSQTGCQLDWMLAKPVTQEDTLKYQNGVCETIIIETRKNVRHKTEHESANEGKGDLLTPWRERAGSEKMLAGNHIWWKRRIWLMQRLIIHLELMQVEEKLDFRRVRKKSYSEGVGSGGEGEGEGEGEGNKKCQFSLNLLEINHDLNCLVEEICSGYLGNVLEPLISCSPEVPDLVRQSILQGGNSLEVLPPLAFLDGKRVATYLTGDFRNELLQGATSEITLRYYVFDADCVSVLFLDIQEYARNLASLGVDAANIPYTVPYGNVLHLETGKIQEASSLELLLFGIGLYAYFFLV</sequence>
<evidence type="ECO:0000313" key="1">
    <source>
        <dbReference type="EMBL" id="CAI9757349.1"/>
    </source>
</evidence>
<keyword evidence="2" id="KW-1185">Reference proteome</keyword>
<dbReference type="Proteomes" id="UP000834106">
    <property type="component" value="Chromosome 3"/>
</dbReference>
<dbReference type="PANTHER" id="PTHR12961">
    <property type="entry name" value="CONSERVED OLIGOMERIC GOLGI COMPLEX COMPONENT 2"/>
    <property type="match status" value="1"/>
</dbReference>
<dbReference type="EMBL" id="OU503038">
    <property type="protein sequence ID" value="CAI9757349.1"/>
    <property type="molecule type" value="Genomic_DNA"/>
</dbReference>
<dbReference type="GO" id="GO:0015031">
    <property type="term" value="P:protein transport"/>
    <property type="evidence" value="ECO:0007669"/>
    <property type="project" value="InterPro"/>
</dbReference>
<organism evidence="1 2">
    <name type="scientific">Fraxinus pennsylvanica</name>
    <dbReference type="NCBI Taxonomy" id="56036"/>
    <lineage>
        <taxon>Eukaryota</taxon>
        <taxon>Viridiplantae</taxon>
        <taxon>Streptophyta</taxon>
        <taxon>Embryophyta</taxon>
        <taxon>Tracheophyta</taxon>
        <taxon>Spermatophyta</taxon>
        <taxon>Magnoliopsida</taxon>
        <taxon>eudicotyledons</taxon>
        <taxon>Gunneridae</taxon>
        <taxon>Pentapetalae</taxon>
        <taxon>asterids</taxon>
        <taxon>lamiids</taxon>
        <taxon>Lamiales</taxon>
        <taxon>Oleaceae</taxon>
        <taxon>Oleeae</taxon>
        <taxon>Fraxinus</taxon>
    </lineage>
</organism>
<gene>
    <name evidence="1" type="ORF">FPE_LOCUS4779</name>
</gene>
<evidence type="ECO:0000313" key="2">
    <source>
        <dbReference type="Proteomes" id="UP000834106"/>
    </source>
</evidence>
<dbReference type="AlphaFoldDB" id="A0AAD1YTS3"/>
<dbReference type="GO" id="GO:0006891">
    <property type="term" value="P:intra-Golgi vesicle-mediated transport"/>
    <property type="evidence" value="ECO:0007669"/>
    <property type="project" value="TreeGrafter"/>
</dbReference>
<name>A0AAD1YTS3_9LAMI</name>
<dbReference type="PANTHER" id="PTHR12961:SF0">
    <property type="entry name" value="CONSERVED OLIGOMERIC GOLGI COMPLEX SUBUNIT 2"/>
    <property type="match status" value="1"/>
</dbReference>
<proteinExistence type="predicted"/>
<dbReference type="InterPro" id="IPR009316">
    <property type="entry name" value="COG2"/>
</dbReference>
<protein>
    <submittedName>
        <fullName evidence="1">Uncharacterized protein</fullName>
    </submittedName>
</protein>
<reference evidence="1" key="1">
    <citation type="submission" date="2023-05" db="EMBL/GenBank/DDBJ databases">
        <authorList>
            <person name="Huff M."/>
        </authorList>
    </citation>
    <scope>NUCLEOTIDE SEQUENCE</scope>
</reference>
<accession>A0AAD1YTS3</accession>
<dbReference type="GO" id="GO:0017119">
    <property type="term" value="C:Golgi transport complex"/>
    <property type="evidence" value="ECO:0007669"/>
    <property type="project" value="TreeGrafter"/>
</dbReference>